<feature type="transmembrane region" description="Helical" evidence="2">
    <location>
        <begin position="291"/>
        <end position="310"/>
    </location>
</feature>
<dbReference type="InterPro" id="IPR012429">
    <property type="entry name" value="HGSNAT_cat"/>
</dbReference>
<dbReference type="EMBL" id="JBHSPH010000001">
    <property type="protein sequence ID" value="MFC5861326.1"/>
    <property type="molecule type" value="Genomic_DNA"/>
</dbReference>
<feature type="transmembrane region" description="Helical" evidence="2">
    <location>
        <begin position="261"/>
        <end position="279"/>
    </location>
</feature>
<evidence type="ECO:0000259" key="3">
    <source>
        <dbReference type="Pfam" id="PF07786"/>
    </source>
</evidence>
<keyword evidence="2" id="KW-0472">Membrane</keyword>
<keyword evidence="2" id="KW-1133">Transmembrane helix</keyword>
<keyword evidence="2" id="KW-0812">Transmembrane</keyword>
<organism evidence="4 5">
    <name type="scientific">Acidicapsa dinghuensis</name>
    <dbReference type="NCBI Taxonomy" id="2218256"/>
    <lineage>
        <taxon>Bacteria</taxon>
        <taxon>Pseudomonadati</taxon>
        <taxon>Acidobacteriota</taxon>
        <taxon>Terriglobia</taxon>
        <taxon>Terriglobales</taxon>
        <taxon>Acidobacteriaceae</taxon>
        <taxon>Acidicapsa</taxon>
    </lineage>
</organism>
<feature type="transmembrane region" description="Helical" evidence="2">
    <location>
        <begin position="229"/>
        <end position="249"/>
    </location>
</feature>
<protein>
    <submittedName>
        <fullName evidence="4">Acyltransferase family protein</fullName>
    </submittedName>
</protein>
<evidence type="ECO:0000256" key="1">
    <source>
        <dbReference type="SAM" id="MobiDB-lite"/>
    </source>
</evidence>
<comment type="caution">
    <text evidence="4">The sequence shown here is derived from an EMBL/GenBank/DDBJ whole genome shotgun (WGS) entry which is preliminary data.</text>
</comment>
<feature type="domain" description="Heparan-alpha-glucosaminide N-acetyltransferase catalytic" evidence="3">
    <location>
        <begin position="28"/>
        <end position="167"/>
    </location>
</feature>
<evidence type="ECO:0000313" key="5">
    <source>
        <dbReference type="Proteomes" id="UP001596091"/>
    </source>
</evidence>
<evidence type="ECO:0000256" key="2">
    <source>
        <dbReference type="SAM" id="Phobius"/>
    </source>
</evidence>
<gene>
    <name evidence="4" type="ORF">ACFPT7_03385</name>
</gene>
<dbReference type="GO" id="GO:0016746">
    <property type="term" value="F:acyltransferase activity"/>
    <property type="evidence" value="ECO:0007669"/>
    <property type="project" value="UniProtKB-KW"/>
</dbReference>
<name>A0ABW1EAH0_9BACT</name>
<keyword evidence="5" id="KW-1185">Reference proteome</keyword>
<feature type="transmembrane region" description="Helical" evidence="2">
    <location>
        <begin position="375"/>
        <end position="396"/>
    </location>
</feature>
<dbReference type="RefSeq" id="WP_263333923.1">
    <property type="nucleotide sequence ID" value="NZ_JAGSYH010000002.1"/>
</dbReference>
<feature type="transmembrane region" description="Helical" evidence="2">
    <location>
        <begin position="319"/>
        <end position="336"/>
    </location>
</feature>
<feature type="compositionally biased region" description="Polar residues" evidence="1">
    <location>
        <begin position="1"/>
        <end position="18"/>
    </location>
</feature>
<accession>A0ABW1EAH0</accession>
<feature type="transmembrane region" description="Helical" evidence="2">
    <location>
        <begin position="109"/>
        <end position="126"/>
    </location>
</feature>
<sequence>MTTAATSVRSTNPDSVTVSAPGASSVRRLLSLDALRGLTIAFMIMVNNNGSDKAWWFMKHIDWNGMTPTDLVFPTFLFVVGVSIVLAYEARLAKGSTRAHLAAQTVKRAIVLFLFGEVVNGFPYFHLGTLRIYGVLQRIAVCYLIAGLFYLWDSGWKSKAAVLIGALVSYWIIMRWAPVPGLGIPTPGLDHVEAGKVPFLDRDANMVAWLDRHIFPGRLYEGTRDPEGLLSDLPALGTALLGVLAGIWLRSKHTLESKANGIAGGAATCLAIGYIWSFWFPLNKKLWTSSYVLIAGGISLAILALFYWMIEVRGWKGKWTWPWLVFGSNAIAAYMISELLGSTLDLIGSWIAGHRFGTTRWIFIHWFAWIPNDGLASFAYSFAYMAVCFIPVWILYKKKIFLKV</sequence>
<feature type="region of interest" description="Disordered" evidence="1">
    <location>
        <begin position="1"/>
        <end position="20"/>
    </location>
</feature>
<proteinExistence type="predicted"/>
<dbReference type="PANTHER" id="PTHR31061">
    <property type="entry name" value="LD22376P"/>
    <property type="match status" value="1"/>
</dbReference>
<keyword evidence="4" id="KW-0808">Transferase</keyword>
<feature type="transmembrane region" description="Helical" evidence="2">
    <location>
        <begin position="132"/>
        <end position="152"/>
    </location>
</feature>
<dbReference type="Pfam" id="PF07786">
    <property type="entry name" value="HGSNAT_cat"/>
    <property type="match status" value="1"/>
</dbReference>
<dbReference type="PANTHER" id="PTHR31061:SF36">
    <property type="entry name" value="HEPARAN-ALPHA-GLUCOSAMINIDE N-ACETYLTRANSFERASE CATALYTIC DOMAIN-CONTAINING PROTEIN"/>
    <property type="match status" value="1"/>
</dbReference>
<feature type="transmembrane region" description="Helical" evidence="2">
    <location>
        <begin position="34"/>
        <end position="51"/>
    </location>
</feature>
<feature type="transmembrane region" description="Helical" evidence="2">
    <location>
        <begin position="159"/>
        <end position="177"/>
    </location>
</feature>
<keyword evidence="4" id="KW-0012">Acyltransferase</keyword>
<feature type="transmembrane region" description="Helical" evidence="2">
    <location>
        <begin position="71"/>
        <end position="88"/>
    </location>
</feature>
<reference evidence="5" key="1">
    <citation type="journal article" date="2019" name="Int. J. Syst. Evol. Microbiol.">
        <title>The Global Catalogue of Microorganisms (GCM) 10K type strain sequencing project: providing services to taxonomists for standard genome sequencing and annotation.</title>
        <authorList>
            <consortium name="The Broad Institute Genomics Platform"/>
            <consortium name="The Broad Institute Genome Sequencing Center for Infectious Disease"/>
            <person name="Wu L."/>
            <person name="Ma J."/>
        </authorList>
    </citation>
    <scope>NUCLEOTIDE SEQUENCE [LARGE SCALE GENOMIC DNA]</scope>
    <source>
        <strain evidence="5">JCM 4087</strain>
    </source>
</reference>
<dbReference type="Proteomes" id="UP001596091">
    <property type="component" value="Unassembled WGS sequence"/>
</dbReference>
<evidence type="ECO:0000313" key="4">
    <source>
        <dbReference type="EMBL" id="MFC5861326.1"/>
    </source>
</evidence>